<reference evidence="23 24" key="1">
    <citation type="submission" date="2019-06" db="EMBL/GenBank/DDBJ databases">
        <title>Genome sequence of Litorilinea aerophila BAA-2444.</title>
        <authorList>
            <person name="Maclea K.S."/>
            <person name="Maurais E.G."/>
            <person name="Iannazzi L.C."/>
        </authorList>
    </citation>
    <scope>NUCLEOTIDE SEQUENCE [LARGE SCALE GENOMIC DNA]</scope>
    <source>
        <strain evidence="23 24">ATCC BAA-2444</strain>
    </source>
</reference>
<feature type="binding site" evidence="19">
    <location>
        <position position="458"/>
    </location>
    <ligand>
        <name>Mg(2+)</name>
        <dbReference type="ChEBI" id="CHEBI:18420"/>
    </ligand>
</feature>
<evidence type="ECO:0000256" key="19">
    <source>
        <dbReference type="PIRSR" id="PIRSR000732-3"/>
    </source>
</evidence>
<evidence type="ECO:0000256" key="12">
    <source>
        <dbReference type="ARBA" id="ARBA00022723"/>
    </source>
</evidence>
<evidence type="ECO:0000256" key="3">
    <source>
        <dbReference type="ARBA" id="ARBA00004496"/>
    </source>
</evidence>
<evidence type="ECO:0000256" key="4">
    <source>
        <dbReference type="ARBA" id="ARBA00007837"/>
    </source>
</evidence>
<feature type="domain" description="PEP-utilising enzyme mobile" evidence="20">
    <location>
        <begin position="154"/>
        <end position="226"/>
    </location>
</feature>
<dbReference type="SUPFAM" id="SSF52009">
    <property type="entry name" value="Phosphohistidine domain"/>
    <property type="match status" value="1"/>
</dbReference>
<dbReference type="InterPro" id="IPR006318">
    <property type="entry name" value="PTS_EI-like"/>
</dbReference>
<dbReference type="Pfam" id="PF02896">
    <property type="entry name" value="PEP-utilizers_C"/>
    <property type="match status" value="1"/>
</dbReference>
<organism evidence="23 24">
    <name type="scientific">Litorilinea aerophila</name>
    <dbReference type="NCBI Taxonomy" id="1204385"/>
    <lineage>
        <taxon>Bacteria</taxon>
        <taxon>Bacillati</taxon>
        <taxon>Chloroflexota</taxon>
        <taxon>Caldilineae</taxon>
        <taxon>Caldilineales</taxon>
        <taxon>Caldilineaceae</taxon>
        <taxon>Litorilinea</taxon>
    </lineage>
</organism>
<evidence type="ECO:0000256" key="18">
    <source>
        <dbReference type="PIRSR" id="PIRSR000732-2"/>
    </source>
</evidence>
<evidence type="ECO:0000256" key="14">
    <source>
        <dbReference type="ARBA" id="ARBA00022842"/>
    </source>
</evidence>
<dbReference type="Gene3D" id="3.50.30.10">
    <property type="entry name" value="Phosphohistidine domain"/>
    <property type="match status" value="1"/>
</dbReference>
<dbReference type="InterPro" id="IPR023151">
    <property type="entry name" value="PEP_util_CS"/>
</dbReference>
<feature type="binding site" evidence="19">
    <location>
        <position position="434"/>
    </location>
    <ligand>
        <name>Mg(2+)</name>
        <dbReference type="ChEBI" id="CHEBI:18420"/>
    </ligand>
</feature>
<dbReference type="InterPro" id="IPR036618">
    <property type="entry name" value="PtsI_HPr-bd_sf"/>
</dbReference>
<keyword evidence="23" id="KW-0670">Pyruvate</keyword>
<dbReference type="Gene3D" id="3.20.20.60">
    <property type="entry name" value="Phosphoenolpyruvate-binding domains"/>
    <property type="match status" value="1"/>
</dbReference>
<name>A0A540VAU5_9CHLR</name>
<dbReference type="GO" id="GO:0046872">
    <property type="term" value="F:metal ion binding"/>
    <property type="evidence" value="ECO:0007669"/>
    <property type="project" value="UniProtKB-KW"/>
</dbReference>
<dbReference type="NCBIfam" id="TIGR01417">
    <property type="entry name" value="PTS_I_fam"/>
    <property type="match status" value="1"/>
</dbReference>
<evidence type="ECO:0000256" key="13">
    <source>
        <dbReference type="ARBA" id="ARBA00022777"/>
    </source>
</evidence>
<dbReference type="Pfam" id="PF05524">
    <property type="entry name" value="PEP-utilisers_N"/>
    <property type="match status" value="1"/>
</dbReference>
<dbReference type="AlphaFoldDB" id="A0A540VAU5"/>
<feature type="binding site" evidence="18">
    <location>
        <position position="468"/>
    </location>
    <ligand>
        <name>phosphoenolpyruvate</name>
        <dbReference type="ChEBI" id="CHEBI:58702"/>
    </ligand>
</feature>
<evidence type="ECO:0000259" key="22">
    <source>
        <dbReference type="Pfam" id="PF05524"/>
    </source>
</evidence>
<evidence type="ECO:0000256" key="16">
    <source>
        <dbReference type="PIRNR" id="PIRNR000732"/>
    </source>
</evidence>
<dbReference type="SUPFAM" id="SSF47831">
    <property type="entry name" value="Enzyme I of the PEP:sugar phosphotransferase system HPr-binding (sub)domain"/>
    <property type="match status" value="1"/>
</dbReference>
<keyword evidence="9 16" id="KW-0762">Sugar transport</keyword>
<comment type="subcellular location">
    <subcellularLocation>
        <location evidence="3 16">Cytoplasm</location>
    </subcellularLocation>
</comment>
<comment type="catalytic activity">
    <reaction evidence="1 16">
        <text>L-histidyl-[protein] + phosphoenolpyruvate = N(pros)-phospho-L-histidyl-[protein] + pyruvate</text>
        <dbReference type="Rhea" id="RHEA:23880"/>
        <dbReference type="Rhea" id="RHEA-COMP:9745"/>
        <dbReference type="Rhea" id="RHEA-COMP:9746"/>
        <dbReference type="ChEBI" id="CHEBI:15361"/>
        <dbReference type="ChEBI" id="CHEBI:29979"/>
        <dbReference type="ChEBI" id="CHEBI:58702"/>
        <dbReference type="ChEBI" id="CHEBI:64837"/>
        <dbReference type="EC" id="2.7.3.9"/>
    </reaction>
</comment>
<evidence type="ECO:0000256" key="15">
    <source>
        <dbReference type="ARBA" id="ARBA00033235"/>
    </source>
</evidence>
<dbReference type="InterPro" id="IPR040442">
    <property type="entry name" value="Pyrv_kinase-like_dom_sf"/>
</dbReference>
<feature type="active site" description="Tele-phosphohistidine intermediate" evidence="17">
    <location>
        <position position="190"/>
    </location>
</feature>
<feature type="binding site" evidence="18">
    <location>
        <position position="297"/>
    </location>
    <ligand>
        <name>phosphoenolpyruvate</name>
        <dbReference type="ChEBI" id="CHEBI:58702"/>
    </ligand>
</feature>
<dbReference type="GO" id="GO:0009401">
    <property type="term" value="P:phosphoenolpyruvate-dependent sugar phosphotransferase system"/>
    <property type="evidence" value="ECO:0007669"/>
    <property type="project" value="UniProtKB-KW"/>
</dbReference>
<dbReference type="InterPro" id="IPR008279">
    <property type="entry name" value="PEP-util_enz_mobile_dom"/>
</dbReference>
<comment type="cofactor">
    <cofactor evidence="2 16 19">
        <name>Mg(2+)</name>
        <dbReference type="ChEBI" id="CHEBI:18420"/>
    </cofactor>
</comment>
<feature type="binding site" evidence="18">
    <location>
        <begin position="457"/>
        <end position="458"/>
    </location>
    <ligand>
        <name>phosphoenolpyruvate</name>
        <dbReference type="ChEBI" id="CHEBI:58702"/>
    </ligand>
</feature>
<dbReference type="GO" id="GO:0016301">
    <property type="term" value="F:kinase activity"/>
    <property type="evidence" value="ECO:0007669"/>
    <property type="project" value="UniProtKB-KW"/>
</dbReference>
<dbReference type="RefSeq" id="WP_141611874.1">
    <property type="nucleotide sequence ID" value="NZ_VIGC02000032.1"/>
</dbReference>
<keyword evidence="7 16" id="KW-0813">Transport</keyword>
<evidence type="ECO:0000259" key="20">
    <source>
        <dbReference type="Pfam" id="PF00391"/>
    </source>
</evidence>
<dbReference type="PIRSF" id="PIRSF000732">
    <property type="entry name" value="PTS_enzyme_I"/>
    <property type="match status" value="1"/>
</dbReference>
<evidence type="ECO:0000256" key="1">
    <source>
        <dbReference type="ARBA" id="ARBA00000683"/>
    </source>
</evidence>
<dbReference type="InterPro" id="IPR050499">
    <property type="entry name" value="PEP-utilizing_PTS_enzyme"/>
</dbReference>
<keyword evidence="24" id="KW-1185">Reference proteome</keyword>
<dbReference type="SUPFAM" id="SSF51621">
    <property type="entry name" value="Phosphoenolpyruvate/pyruvate domain"/>
    <property type="match status" value="1"/>
</dbReference>
<comment type="function">
    <text evidence="16">General (non sugar-specific) component of the phosphoenolpyruvate-dependent sugar phosphotransferase system (sugar PTS). This major carbohydrate active-transport system catalyzes the phosphorylation of incoming sugar substrates concomitantly with their translocation across the cell membrane. Enzyme I transfers the phosphoryl group from phosphoenolpyruvate (PEP) to the phosphoryl carrier protein (HPr).</text>
</comment>
<protein>
    <recommendedName>
        <fullName evidence="6 16">Phosphoenolpyruvate-protein phosphotransferase</fullName>
        <ecNumber evidence="5 16">2.7.3.9</ecNumber>
    </recommendedName>
    <alternativeName>
        <fullName evidence="15 16">Phosphotransferase system, enzyme I</fullName>
    </alternativeName>
</protein>
<dbReference type="InterPro" id="IPR024692">
    <property type="entry name" value="PTS_EI"/>
</dbReference>
<keyword evidence="13 16" id="KW-0418">Kinase</keyword>
<feature type="binding site" evidence="18">
    <location>
        <position position="332"/>
    </location>
    <ligand>
        <name>phosphoenolpyruvate</name>
        <dbReference type="ChEBI" id="CHEBI:58702"/>
    </ligand>
</feature>
<keyword evidence="11 16" id="KW-0598">Phosphotransferase system</keyword>
<keyword evidence="10 16" id="KW-0808">Transferase</keyword>
<accession>A0A540VAU5</accession>
<dbReference type="OrthoDB" id="9765468at2"/>
<dbReference type="InterPro" id="IPR000121">
    <property type="entry name" value="PEP_util_C"/>
</dbReference>
<dbReference type="GO" id="GO:0005737">
    <property type="term" value="C:cytoplasm"/>
    <property type="evidence" value="ECO:0007669"/>
    <property type="project" value="UniProtKB-SubCell"/>
</dbReference>
<feature type="active site" description="Proton donor" evidence="17">
    <location>
        <position position="505"/>
    </location>
</feature>
<dbReference type="Proteomes" id="UP000317371">
    <property type="component" value="Unassembled WGS sequence"/>
</dbReference>
<comment type="caution">
    <text evidence="23">The sequence shown here is derived from an EMBL/GenBank/DDBJ whole genome shotgun (WGS) entry which is preliminary data.</text>
</comment>
<dbReference type="InParanoid" id="A0A540VAU5"/>
<evidence type="ECO:0000256" key="8">
    <source>
        <dbReference type="ARBA" id="ARBA00022490"/>
    </source>
</evidence>
<keyword evidence="12 16" id="KW-0479">Metal-binding</keyword>
<evidence type="ECO:0000256" key="11">
    <source>
        <dbReference type="ARBA" id="ARBA00022683"/>
    </source>
</evidence>
<dbReference type="PANTHER" id="PTHR46244:SF6">
    <property type="entry name" value="PHOSPHOENOLPYRUVATE-PROTEIN PHOSPHOTRANSFERASE"/>
    <property type="match status" value="1"/>
</dbReference>
<keyword evidence="8 16" id="KW-0963">Cytoplasm</keyword>
<dbReference type="InterPro" id="IPR036637">
    <property type="entry name" value="Phosphohistidine_dom_sf"/>
</dbReference>
<sequence length="572" mass="61870">MTKILQGLPAAPGIGIGQLTIYRPDPFSPERIPLSSPQDPAQEWQNFLDAHGRVDAELKALGQESGAPFAEIFSAHRVILQDRTLLEAIEEAILEQGHTAITATYRVISEFAEQFQAFEDEYFASRSADILDLGRRLLAHLGAPASQIRLPELPPHTILVADDLTPSEIAQLAPTQIQGIALANSAPTAHSAILARSLGIPMVCILGPSLMEQQDGRPAIVDGNRGQLLVEPEEGLYQRYHRLRQDLLIQEVEAMAHAGEPAITLDGVPVPVYANANSPEDVRKSQEVGADGVGLLRTEYLFRSRATPPTVEEQQETYACFLEQVRRLLTVRALDAGGDKPVEFVPLGPENNPFLGLRGIRLLLARPELLRDQWLALQQAAASLGSGQAARASDKEIRFMLPMVSTVDEVKAARSILEPLAGEFPRIKLGIMIEVPSAALMADALAPLVDFFSIGTNDLSQYVLASDRTNSRVAQLADPLHPAVLHLIQRTCQAANGAGKPVSVCGEIAGDPTAVPLLLGLGVAELSVPLPAVPLVKQVIRRWTLSRCRELAETALRCASALEVRNLLAQES</sequence>
<dbReference type="EC" id="2.7.3.9" evidence="5 16"/>
<evidence type="ECO:0000256" key="2">
    <source>
        <dbReference type="ARBA" id="ARBA00001946"/>
    </source>
</evidence>
<dbReference type="InterPro" id="IPR015813">
    <property type="entry name" value="Pyrv/PenolPyrv_kinase-like_dom"/>
</dbReference>
<feature type="domain" description="PEP-utilising enzyme C-terminal" evidence="21">
    <location>
        <begin position="260"/>
        <end position="542"/>
    </location>
</feature>
<proteinExistence type="inferred from homology"/>
<dbReference type="EMBL" id="VIGC01000032">
    <property type="protein sequence ID" value="TQE93845.1"/>
    <property type="molecule type" value="Genomic_DNA"/>
</dbReference>
<dbReference type="PANTHER" id="PTHR46244">
    <property type="entry name" value="PHOSPHOENOLPYRUVATE-PROTEIN PHOSPHOTRANSFERASE"/>
    <property type="match status" value="1"/>
</dbReference>
<evidence type="ECO:0000256" key="10">
    <source>
        <dbReference type="ARBA" id="ARBA00022679"/>
    </source>
</evidence>
<comment type="similarity">
    <text evidence="4 16">Belongs to the PEP-utilizing enzyme family.</text>
</comment>
<evidence type="ECO:0000259" key="21">
    <source>
        <dbReference type="Pfam" id="PF02896"/>
    </source>
</evidence>
<evidence type="ECO:0000256" key="7">
    <source>
        <dbReference type="ARBA" id="ARBA00022448"/>
    </source>
</evidence>
<evidence type="ECO:0000256" key="5">
    <source>
        <dbReference type="ARBA" id="ARBA00012232"/>
    </source>
</evidence>
<evidence type="ECO:0000313" key="24">
    <source>
        <dbReference type="Proteomes" id="UP000317371"/>
    </source>
</evidence>
<keyword evidence="14 16" id="KW-0460">Magnesium</keyword>
<dbReference type="PRINTS" id="PR01736">
    <property type="entry name" value="PHPHTRNFRASE"/>
</dbReference>
<dbReference type="PROSITE" id="PS00742">
    <property type="entry name" value="PEP_ENZYMES_2"/>
    <property type="match status" value="1"/>
</dbReference>
<dbReference type="GO" id="GO:0008965">
    <property type="term" value="F:phosphoenolpyruvate-protein phosphotransferase activity"/>
    <property type="evidence" value="ECO:0007669"/>
    <property type="project" value="UniProtKB-EC"/>
</dbReference>
<evidence type="ECO:0000313" key="23">
    <source>
        <dbReference type="EMBL" id="TQE93845.1"/>
    </source>
</evidence>
<dbReference type="FunCoup" id="A0A540VAU5">
    <property type="interactions" value="376"/>
</dbReference>
<dbReference type="Pfam" id="PF00391">
    <property type="entry name" value="PEP-utilizers"/>
    <property type="match status" value="1"/>
</dbReference>
<dbReference type="Gene3D" id="1.10.274.10">
    <property type="entry name" value="PtsI, HPr-binding domain"/>
    <property type="match status" value="1"/>
</dbReference>
<feature type="domain" description="Phosphotransferase system enzyme I N-terminal" evidence="22">
    <location>
        <begin position="6"/>
        <end position="126"/>
    </location>
</feature>
<evidence type="ECO:0000256" key="9">
    <source>
        <dbReference type="ARBA" id="ARBA00022597"/>
    </source>
</evidence>
<dbReference type="InterPro" id="IPR008731">
    <property type="entry name" value="PTS_EIN"/>
</dbReference>
<evidence type="ECO:0000256" key="6">
    <source>
        <dbReference type="ARBA" id="ARBA00016544"/>
    </source>
</evidence>
<gene>
    <name evidence="23" type="primary">ptsP</name>
    <name evidence="23" type="ORF">FKZ61_19670</name>
</gene>
<evidence type="ECO:0000256" key="17">
    <source>
        <dbReference type="PIRSR" id="PIRSR000732-1"/>
    </source>
</evidence>